<reference evidence="1" key="1">
    <citation type="submission" date="2021-03" db="EMBL/GenBank/DDBJ databases">
        <title>Genomic Encyclopedia of Type Strains, Phase IV (KMG-V): Genome sequencing to study the core and pangenomes of soil and plant-associated prokaryotes.</title>
        <authorList>
            <person name="Whitman W."/>
        </authorList>
    </citation>
    <scope>NUCLEOTIDE SEQUENCE</scope>
    <source>
        <strain evidence="1">C4</strain>
    </source>
</reference>
<sequence length="455" mass="52139">MNIYLGQGSSNTRVRVGDRTKRFLNIKGNEANHIELLGASGFGKTTCLRGLAEEAFIKCKQNRETALIIVFERKYDVNKIKTYYEIFNYEKVNNTSQGRIYKKYGNANWEYVKKYLSLASKDKKGQLGKIGDFAFSYPNLFGMYAKHNPRQKGGKGNSLLGQQGLKPTVFPTRRIVFRPTRSLEHIKIDNGFYSCTVKEANIAYKHLPFNHIAALAAVNEGTLNGSRLKNLWNIQDNLCRNPEKILIEALSMENNSGKPSQTYYRIEEAMNRLIYDKLFQEQDNLFKNLTTDAINVIDFSQNSNLESKEENLIFRLIVEFAINVATKKNVKVFFILDEVQNFLQDSNGKWATDKILREGRSACINLISGTQYMNSLPKSLVMGSTHIGVVGRLGSMEDKNMLQKMIPDFNSKIEVAEPDSYGEYFESKRQLKGKGYFSFDKMFTERIEYRQPQSI</sequence>
<dbReference type="RefSeq" id="WP_209591688.1">
    <property type="nucleotide sequence ID" value="NZ_JAGGMV010000008.1"/>
</dbReference>
<proteinExistence type="predicted"/>
<dbReference type="InterPro" id="IPR051162">
    <property type="entry name" value="T4SS_component"/>
</dbReference>
<gene>
    <name evidence="1" type="ORF">J3E07_001611</name>
</gene>
<protein>
    <submittedName>
        <fullName evidence="1">Cdc6-like AAA superfamily ATPase</fullName>
    </submittedName>
</protein>
<comment type="caution">
    <text evidence="1">The sequence shown here is derived from an EMBL/GenBank/DDBJ whole genome shotgun (WGS) entry which is preliminary data.</text>
</comment>
<evidence type="ECO:0000313" key="1">
    <source>
        <dbReference type="EMBL" id="MBP2202170.1"/>
    </source>
</evidence>
<dbReference type="EMBL" id="JAGGMV010000008">
    <property type="protein sequence ID" value="MBP2202170.1"/>
    <property type="molecule type" value="Genomic_DNA"/>
</dbReference>
<dbReference type="Proteomes" id="UP000740329">
    <property type="component" value="Unassembled WGS sequence"/>
</dbReference>
<name>A0A8J7S613_METVO</name>
<dbReference type="Gene3D" id="3.40.50.300">
    <property type="entry name" value="P-loop containing nucleotide triphosphate hydrolases"/>
    <property type="match status" value="1"/>
</dbReference>
<dbReference type="AlphaFoldDB" id="A0A8J7S613"/>
<accession>A0A8J7S613</accession>
<dbReference type="SUPFAM" id="SSF52540">
    <property type="entry name" value="P-loop containing nucleoside triphosphate hydrolases"/>
    <property type="match status" value="1"/>
</dbReference>
<dbReference type="PANTHER" id="PTHR30121">
    <property type="entry name" value="UNCHARACTERIZED PROTEIN YJGR-RELATED"/>
    <property type="match status" value="1"/>
</dbReference>
<dbReference type="PANTHER" id="PTHR30121:SF6">
    <property type="entry name" value="SLR6007 PROTEIN"/>
    <property type="match status" value="1"/>
</dbReference>
<dbReference type="InterPro" id="IPR027417">
    <property type="entry name" value="P-loop_NTPase"/>
</dbReference>
<evidence type="ECO:0000313" key="2">
    <source>
        <dbReference type="Proteomes" id="UP000740329"/>
    </source>
</evidence>
<organism evidence="1 2">
    <name type="scientific">Methanococcus voltae</name>
    <dbReference type="NCBI Taxonomy" id="2188"/>
    <lineage>
        <taxon>Archaea</taxon>
        <taxon>Methanobacteriati</taxon>
        <taxon>Methanobacteriota</taxon>
        <taxon>Methanomada group</taxon>
        <taxon>Methanococci</taxon>
        <taxon>Methanococcales</taxon>
        <taxon>Methanococcaceae</taxon>
        <taxon>Methanococcus</taxon>
    </lineage>
</organism>